<keyword evidence="4" id="KW-0456">Lyase</keyword>
<dbReference type="PANTHER" id="PTHR33337:SF40">
    <property type="entry name" value="CENP-V_GFA DOMAIN-CONTAINING PROTEIN-RELATED"/>
    <property type="match status" value="1"/>
</dbReference>
<evidence type="ECO:0000313" key="7">
    <source>
        <dbReference type="Proteomes" id="UP001560685"/>
    </source>
</evidence>
<accession>A0ABV3Z0X1</accession>
<sequence>MVNNTIIRTGECFCGGVKYKIDGDVYGARQCHCSRCRKAFSAQANSYARVDADQFSWVAGEGLLVTYPAGGTTGKQFCGRCGSNLCGIVEGRVHGVTLGCLNDGAGIDIKAHIFVGSKAPWEVVPENAPHYDEFPEDLSLLDAR</sequence>
<dbReference type="RefSeq" id="WP_369312054.1">
    <property type="nucleotide sequence ID" value="NZ_JBEHZE010000001.1"/>
</dbReference>
<reference evidence="6 7" key="1">
    <citation type="submission" date="2024-05" db="EMBL/GenBank/DDBJ databases">
        <title>Three bacterial strains, DH-69, EH-24, and ECK-19 isolated from coastal sediments.</title>
        <authorList>
            <person name="Ye Y.-Q."/>
            <person name="Du Z.-J."/>
        </authorList>
    </citation>
    <scope>NUCLEOTIDE SEQUENCE [LARGE SCALE GENOMIC DNA]</scope>
    <source>
        <strain evidence="6 7">ECK-19</strain>
    </source>
</reference>
<feature type="domain" description="CENP-V/GFA" evidence="5">
    <location>
        <begin position="8"/>
        <end position="122"/>
    </location>
</feature>
<organism evidence="6 7">
    <name type="scientific">Hyphococcus lacteus</name>
    <dbReference type="NCBI Taxonomy" id="3143536"/>
    <lineage>
        <taxon>Bacteria</taxon>
        <taxon>Pseudomonadati</taxon>
        <taxon>Pseudomonadota</taxon>
        <taxon>Alphaproteobacteria</taxon>
        <taxon>Parvularculales</taxon>
        <taxon>Parvularculaceae</taxon>
        <taxon>Hyphococcus</taxon>
    </lineage>
</organism>
<dbReference type="InterPro" id="IPR011057">
    <property type="entry name" value="Mss4-like_sf"/>
</dbReference>
<dbReference type="Proteomes" id="UP001560685">
    <property type="component" value="Unassembled WGS sequence"/>
</dbReference>
<name>A0ABV3Z0X1_9PROT</name>
<comment type="similarity">
    <text evidence="1">Belongs to the Gfa family.</text>
</comment>
<keyword evidence="3" id="KW-0862">Zinc</keyword>
<dbReference type="PANTHER" id="PTHR33337">
    <property type="entry name" value="GFA DOMAIN-CONTAINING PROTEIN"/>
    <property type="match status" value="1"/>
</dbReference>
<evidence type="ECO:0000259" key="5">
    <source>
        <dbReference type="PROSITE" id="PS51891"/>
    </source>
</evidence>
<dbReference type="EMBL" id="JBEHZE010000001">
    <property type="protein sequence ID" value="MEX6632208.1"/>
    <property type="molecule type" value="Genomic_DNA"/>
</dbReference>
<dbReference type="Pfam" id="PF04828">
    <property type="entry name" value="GFA"/>
    <property type="match status" value="1"/>
</dbReference>
<dbReference type="InterPro" id="IPR006913">
    <property type="entry name" value="CENP-V/GFA"/>
</dbReference>
<dbReference type="PROSITE" id="PS51891">
    <property type="entry name" value="CENP_V_GFA"/>
    <property type="match status" value="1"/>
</dbReference>
<proteinExistence type="inferred from homology"/>
<keyword evidence="7" id="KW-1185">Reference proteome</keyword>
<evidence type="ECO:0000256" key="4">
    <source>
        <dbReference type="ARBA" id="ARBA00023239"/>
    </source>
</evidence>
<protein>
    <submittedName>
        <fullName evidence="6">GFA family protein</fullName>
    </submittedName>
</protein>
<evidence type="ECO:0000256" key="2">
    <source>
        <dbReference type="ARBA" id="ARBA00022723"/>
    </source>
</evidence>
<evidence type="ECO:0000256" key="1">
    <source>
        <dbReference type="ARBA" id="ARBA00005495"/>
    </source>
</evidence>
<dbReference type="Gene3D" id="3.90.1590.10">
    <property type="entry name" value="glutathione-dependent formaldehyde- activating enzyme (gfa)"/>
    <property type="match status" value="1"/>
</dbReference>
<dbReference type="SUPFAM" id="SSF51316">
    <property type="entry name" value="Mss4-like"/>
    <property type="match status" value="1"/>
</dbReference>
<comment type="caution">
    <text evidence="6">The sequence shown here is derived from an EMBL/GenBank/DDBJ whole genome shotgun (WGS) entry which is preliminary data.</text>
</comment>
<gene>
    <name evidence="6" type="ORF">ABFZ84_01485</name>
</gene>
<evidence type="ECO:0000256" key="3">
    <source>
        <dbReference type="ARBA" id="ARBA00022833"/>
    </source>
</evidence>
<evidence type="ECO:0000313" key="6">
    <source>
        <dbReference type="EMBL" id="MEX6632208.1"/>
    </source>
</evidence>
<keyword evidence="2" id="KW-0479">Metal-binding</keyword>